<evidence type="ECO:0000256" key="2">
    <source>
        <dbReference type="ARBA" id="ARBA00008203"/>
    </source>
</evidence>
<evidence type="ECO:0000256" key="5">
    <source>
        <dbReference type="ARBA" id="ARBA00022729"/>
    </source>
</evidence>
<dbReference type="PANTHER" id="PTHR28285">
    <property type="entry name" value="PROTEIN BIG1"/>
    <property type="match status" value="1"/>
</dbReference>
<comment type="similarity">
    <text evidence="2">Belongs to the BIG1 family.</text>
</comment>
<dbReference type="PANTHER" id="PTHR28285:SF1">
    <property type="entry name" value="PROTEIN BIG1"/>
    <property type="match status" value="1"/>
</dbReference>
<feature type="transmembrane region" description="Helical" evidence="11">
    <location>
        <begin position="262"/>
        <end position="287"/>
    </location>
</feature>
<dbReference type="GO" id="GO:0005789">
    <property type="term" value="C:endoplasmic reticulum membrane"/>
    <property type="evidence" value="ECO:0007669"/>
    <property type="project" value="UniProtKB-SubCell"/>
</dbReference>
<dbReference type="GO" id="GO:0009272">
    <property type="term" value="P:fungal-type cell wall biogenesis"/>
    <property type="evidence" value="ECO:0007669"/>
    <property type="project" value="TreeGrafter"/>
</dbReference>
<evidence type="ECO:0000256" key="11">
    <source>
        <dbReference type="SAM" id="Phobius"/>
    </source>
</evidence>
<name>A0A061AZE8_CYBFA</name>
<organism evidence="13">
    <name type="scientific">Cyberlindnera fabianii</name>
    <name type="common">Yeast</name>
    <name type="synonym">Hansenula fabianii</name>
    <dbReference type="NCBI Taxonomy" id="36022"/>
    <lineage>
        <taxon>Eukaryota</taxon>
        <taxon>Fungi</taxon>
        <taxon>Dikarya</taxon>
        <taxon>Ascomycota</taxon>
        <taxon>Saccharomycotina</taxon>
        <taxon>Saccharomycetes</taxon>
        <taxon>Phaffomycetales</taxon>
        <taxon>Phaffomycetaceae</taxon>
        <taxon>Cyberlindnera</taxon>
    </lineage>
</organism>
<evidence type="ECO:0000256" key="8">
    <source>
        <dbReference type="ARBA" id="ARBA00023136"/>
    </source>
</evidence>
<dbReference type="PhylomeDB" id="A0A061AZE8"/>
<evidence type="ECO:0000256" key="4">
    <source>
        <dbReference type="ARBA" id="ARBA00022692"/>
    </source>
</evidence>
<accession>A0A061AZE8</accession>
<evidence type="ECO:0000256" key="6">
    <source>
        <dbReference type="ARBA" id="ARBA00022824"/>
    </source>
</evidence>
<sequence length="321" mass="37097">MRFLLLLALINTAVATVPLLMFSHKLVPRVQSYVNNFAHLTFPLERVQEVTHKLYEPCTSDAYVIVDMPGLTLDDLQDPSVFVFLRTHMFKASTLAVMPRVEALPDFDLLSESIQRRCNAIEVKINGYDEVPTYIDTKTRVIRIQFPPLPEEDDEGQRKVALMRADEALKRTLRKLPSPHFTVMYTNTEDKLLNKNDEKRWAKLDVFADIVKDASRSQEFERNHNVKEEERYFPEKRVNLIDRKLYEGSTFIDPELIYDNELLVLGVVLVVALLVVYQSILFLKWIVTSLFAAKSQSKQTTLKTKSSKDNKEALKDTKKSK</sequence>
<feature type="compositionally biased region" description="Basic and acidic residues" evidence="10">
    <location>
        <begin position="306"/>
        <end position="321"/>
    </location>
</feature>
<dbReference type="InterPro" id="IPR037654">
    <property type="entry name" value="Big1"/>
</dbReference>
<feature type="chain" id="PRO_5012204126" description="Protein BIG1" evidence="12">
    <location>
        <begin position="16"/>
        <end position="321"/>
    </location>
</feature>
<evidence type="ECO:0000256" key="9">
    <source>
        <dbReference type="ARBA" id="ARBA00023316"/>
    </source>
</evidence>
<keyword evidence="8 11" id="KW-0472">Membrane</keyword>
<comment type="subcellular location">
    <subcellularLocation>
        <location evidence="1">Endoplasmic reticulum membrane</location>
        <topology evidence="1">Single-pass type I membrane protein</topology>
    </subcellularLocation>
</comment>
<dbReference type="GO" id="GO:0071555">
    <property type="term" value="P:cell wall organization"/>
    <property type="evidence" value="ECO:0007669"/>
    <property type="project" value="UniProtKB-KW"/>
</dbReference>
<protein>
    <recommendedName>
        <fullName evidence="3">Protein BIG1</fullName>
    </recommendedName>
</protein>
<keyword evidence="4 11" id="KW-0812">Transmembrane</keyword>
<feature type="signal peptide" evidence="12">
    <location>
        <begin position="1"/>
        <end position="15"/>
    </location>
</feature>
<keyword evidence="9" id="KW-0961">Cell wall biogenesis/degradation</keyword>
<evidence type="ECO:0000313" key="13">
    <source>
        <dbReference type="EMBL" id="CDR42934.1"/>
    </source>
</evidence>
<evidence type="ECO:0000256" key="12">
    <source>
        <dbReference type="SAM" id="SignalP"/>
    </source>
</evidence>
<evidence type="ECO:0000256" key="1">
    <source>
        <dbReference type="ARBA" id="ARBA00004115"/>
    </source>
</evidence>
<evidence type="ECO:0000256" key="3">
    <source>
        <dbReference type="ARBA" id="ARBA00022089"/>
    </source>
</evidence>
<keyword evidence="6" id="KW-0256">Endoplasmic reticulum</keyword>
<keyword evidence="7 11" id="KW-1133">Transmembrane helix</keyword>
<keyword evidence="5 12" id="KW-0732">Signal</keyword>
<proteinExistence type="inferred from homology"/>
<evidence type="ECO:0000256" key="10">
    <source>
        <dbReference type="SAM" id="MobiDB-lite"/>
    </source>
</evidence>
<gene>
    <name evidence="13" type="ORF">CYFA0S_10e03994g</name>
</gene>
<dbReference type="VEuPathDB" id="FungiDB:BON22_1306"/>
<evidence type="ECO:0000256" key="7">
    <source>
        <dbReference type="ARBA" id="ARBA00022989"/>
    </source>
</evidence>
<dbReference type="EMBL" id="LK052895">
    <property type="protein sequence ID" value="CDR42934.1"/>
    <property type="molecule type" value="Genomic_DNA"/>
</dbReference>
<feature type="region of interest" description="Disordered" evidence="10">
    <location>
        <begin position="301"/>
        <end position="321"/>
    </location>
</feature>
<dbReference type="OrthoDB" id="9985059at2759"/>
<dbReference type="GO" id="GO:0006078">
    <property type="term" value="P:(1-&gt;6)-beta-D-glucan biosynthetic process"/>
    <property type="evidence" value="ECO:0007669"/>
    <property type="project" value="TreeGrafter"/>
</dbReference>
<reference evidence="13" key="1">
    <citation type="journal article" date="2014" name="Genome Announc.">
        <title>Genome sequence of the yeast Cyberlindnera fabianii (Hansenula fabianii).</title>
        <authorList>
            <person name="Freel K.C."/>
            <person name="Sarilar V."/>
            <person name="Neuveglise C."/>
            <person name="Devillers H."/>
            <person name="Friedrich A."/>
            <person name="Schacherer J."/>
        </authorList>
    </citation>
    <scope>NUCLEOTIDE SEQUENCE</scope>
    <source>
        <strain evidence="13">YJS4271</strain>
    </source>
</reference>
<dbReference type="AlphaFoldDB" id="A0A061AZE8"/>